<keyword evidence="2" id="KW-0805">Transcription regulation</keyword>
<evidence type="ECO:0000313" key="7">
    <source>
        <dbReference type="Proteomes" id="UP001165667"/>
    </source>
</evidence>
<evidence type="ECO:0000256" key="4">
    <source>
        <dbReference type="ARBA" id="ARBA00023163"/>
    </source>
</evidence>
<evidence type="ECO:0000256" key="2">
    <source>
        <dbReference type="ARBA" id="ARBA00023015"/>
    </source>
</evidence>
<dbReference type="Pfam" id="PF00126">
    <property type="entry name" value="HTH_1"/>
    <property type="match status" value="1"/>
</dbReference>
<name>A0AA42CNP0_9HYPH</name>
<comment type="similarity">
    <text evidence="1">Belongs to the LysR transcriptional regulatory family.</text>
</comment>
<keyword evidence="3" id="KW-0238">DNA-binding</keyword>
<dbReference type="PANTHER" id="PTHR30537">
    <property type="entry name" value="HTH-TYPE TRANSCRIPTIONAL REGULATOR"/>
    <property type="match status" value="1"/>
</dbReference>
<protein>
    <submittedName>
        <fullName evidence="6">LysR substrate-binding domain-containing protein</fullName>
    </submittedName>
</protein>
<evidence type="ECO:0000259" key="5">
    <source>
        <dbReference type="PROSITE" id="PS50931"/>
    </source>
</evidence>
<dbReference type="Gene3D" id="1.10.10.10">
    <property type="entry name" value="Winged helix-like DNA-binding domain superfamily/Winged helix DNA-binding domain"/>
    <property type="match status" value="1"/>
</dbReference>
<dbReference type="Proteomes" id="UP001165667">
    <property type="component" value="Unassembled WGS sequence"/>
</dbReference>
<evidence type="ECO:0000256" key="1">
    <source>
        <dbReference type="ARBA" id="ARBA00009437"/>
    </source>
</evidence>
<comment type="caution">
    <text evidence="6">The sequence shown here is derived from an EMBL/GenBank/DDBJ whole genome shotgun (WGS) entry which is preliminary data.</text>
</comment>
<dbReference type="SUPFAM" id="SSF53850">
    <property type="entry name" value="Periplasmic binding protein-like II"/>
    <property type="match status" value="1"/>
</dbReference>
<dbReference type="CDD" id="cd08474">
    <property type="entry name" value="PBP2_CrgA_like_5"/>
    <property type="match status" value="1"/>
</dbReference>
<dbReference type="SUPFAM" id="SSF46785">
    <property type="entry name" value="Winged helix' DNA-binding domain"/>
    <property type="match status" value="1"/>
</dbReference>
<evidence type="ECO:0000313" key="6">
    <source>
        <dbReference type="EMBL" id="MCW6509575.1"/>
    </source>
</evidence>
<accession>A0AA42CNP0</accession>
<dbReference type="GO" id="GO:0003700">
    <property type="term" value="F:DNA-binding transcription factor activity"/>
    <property type="evidence" value="ECO:0007669"/>
    <property type="project" value="InterPro"/>
</dbReference>
<dbReference type="InterPro" id="IPR036390">
    <property type="entry name" value="WH_DNA-bd_sf"/>
</dbReference>
<reference evidence="6" key="1">
    <citation type="submission" date="2022-05" db="EMBL/GenBank/DDBJ databases">
        <authorList>
            <person name="Pankratov T."/>
        </authorList>
    </citation>
    <scope>NUCLEOTIDE SEQUENCE</scope>
    <source>
        <strain evidence="6">BP6-180914</strain>
    </source>
</reference>
<keyword evidence="4" id="KW-0804">Transcription</keyword>
<dbReference type="PROSITE" id="PS50931">
    <property type="entry name" value="HTH_LYSR"/>
    <property type="match status" value="1"/>
</dbReference>
<gene>
    <name evidence="6" type="ORF">M8523_16260</name>
</gene>
<evidence type="ECO:0000256" key="3">
    <source>
        <dbReference type="ARBA" id="ARBA00023125"/>
    </source>
</evidence>
<dbReference type="InterPro" id="IPR005119">
    <property type="entry name" value="LysR_subst-bd"/>
</dbReference>
<dbReference type="Gene3D" id="3.40.190.290">
    <property type="match status" value="1"/>
</dbReference>
<proteinExistence type="inferred from homology"/>
<organism evidence="6 7">
    <name type="scientific">Lichenifustis flavocetrariae</name>
    <dbReference type="NCBI Taxonomy" id="2949735"/>
    <lineage>
        <taxon>Bacteria</taxon>
        <taxon>Pseudomonadati</taxon>
        <taxon>Pseudomonadota</taxon>
        <taxon>Alphaproteobacteria</taxon>
        <taxon>Hyphomicrobiales</taxon>
        <taxon>Lichenihabitantaceae</taxon>
        <taxon>Lichenifustis</taxon>
    </lineage>
</organism>
<sequence length="295" mass="31972">MRPDLADLDAFAAVARARSFRGAAALRGVSASALSDAIRRLELRLGLRLLNRTTRSVTPTEAGQRLLERLGPALEALLGAVDAVNDFRESPTGTLRLNVPTIVARRVLPPIATRFLAAHPGVTLDVTTNDALIDVLAAGFDAGIRYDERIERDMIAVPIGPRRQRYVSAAAPSYIAARGRPSHPGDLLDHACIRHRFASGVIVAWEFERNGEVVRLTPDGPLVASTFDLEIAAALAGLGIIFTFEDFLGPALADGSLEPILEDWWQSFSGPFLYYPSRTHMPGPLRAFVDFIKAG</sequence>
<dbReference type="PANTHER" id="PTHR30537:SF5">
    <property type="entry name" value="HTH-TYPE TRANSCRIPTIONAL ACTIVATOR TTDR-RELATED"/>
    <property type="match status" value="1"/>
</dbReference>
<dbReference type="Pfam" id="PF03466">
    <property type="entry name" value="LysR_substrate"/>
    <property type="match status" value="1"/>
</dbReference>
<dbReference type="InterPro" id="IPR036388">
    <property type="entry name" value="WH-like_DNA-bd_sf"/>
</dbReference>
<dbReference type="InterPro" id="IPR058163">
    <property type="entry name" value="LysR-type_TF_proteobact-type"/>
</dbReference>
<dbReference type="EMBL" id="JAMOIM010000010">
    <property type="protein sequence ID" value="MCW6509575.1"/>
    <property type="molecule type" value="Genomic_DNA"/>
</dbReference>
<dbReference type="InterPro" id="IPR000847">
    <property type="entry name" value="LysR_HTH_N"/>
</dbReference>
<dbReference type="GO" id="GO:0003677">
    <property type="term" value="F:DNA binding"/>
    <property type="evidence" value="ECO:0007669"/>
    <property type="project" value="UniProtKB-KW"/>
</dbReference>
<dbReference type="AlphaFoldDB" id="A0AA42CNP0"/>
<keyword evidence="7" id="KW-1185">Reference proteome</keyword>
<dbReference type="RefSeq" id="WP_282585945.1">
    <property type="nucleotide sequence ID" value="NZ_JAMOIM010000010.1"/>
</dbReference>
<dbReference type="FunFam" id="1.10.10.10:FF:000001">
    <property type="entry name" value="LysR family transcriptional regulator"/>
    <property type="match status" value="1"/>
</dbReference>
<feature type="domain" description="HTH lysR-type" evidence="5">
    <location>
        <begin position="3"/>
        <end position="60"/>
    </location>
</feature>